<feature type="transmembrane region" description="Helical" evidence="6">
    <location>
        <begin position="7"/>
        <end position="25"/>
    </location>
</feature>
<dbReference type="InterPro" id="IPR013525">
    <property type="entry name" value="ABC2_TM"/>
</dbReference>
<dbReference type="OMA" id="CALTICE"/>
<evidence type="ECO:0000256" key="4">
    <source>
        <dbReference type="ARBA" id="ARBA00022989"/>
    </source>
</evidence>
<keyword evidence="3 6" id="KW-0812">Transmembrane</keyword>
<dbReference type="GO" id="GO:0016324">
    <property type="term" value="C:apical plasma membrane"/>
    <property type="evidence" value="ECO:0007669"/>
    <property type="project" value="TreeGrafter"/>
</dbReference>
<feature type="transmembrane region" description="Helical" evidence="6">
    <location>
        <begin position="230"/>
        <end position="253"/>
    </location>
</feature>
<name>A0A058ZGW3_FONAL</name>
<dbReference type="PANTHER" id="PTHR48041:SF113">
    <property type="entry name" value="ATP-BINDING CASSETTE SUB-FAMILY G MEMBER 5"/>
    <property type="match status" value="1"/>
</dbReference>
<evidence type="ECO:0000256" key="6">
    <source>
        <dbReference type="SAM" id="Phobius"/>
    </source>
</evidence>
<reference evidence="8" key="1">
    <citation type="submission" date="2013-04" db="EMBL/GenBank/DDBJ databases">
        <title>The Genome Sequence of Fonticula alba ATCC 38817.</title>
        <authorList>
            <consortium name="The Broad Institute Genomics Platform"/>
            <person name="Russ C."/>
            <person name="Cuomo C."/>
            <person name="Burger G."/>
            <person name="Gray M.W."/>
            <person name="Holland P.W.H."/>
            <person name="King N."/>
            <person name="Lang F.B.F."/>
            <person name="Roger A.J."/>
            <person name="Ruiz-Trillo I."/>
            <person name="Brown M."/>
            <person name="Walker B."/>
            <person name="Young S."/>
            <person name="Zeng Q."/>
            <person name="Gargeya S."/>
            <person name="Fitzgerald M."/>
            <person name="Haas B."/>
            <person name="Abouelleil A."/>
            <person name="Allen A.W."/>
            <person name="Alvarado L."/>
            <person name="Arachchi H.M."/>
            <person name="Berlin A.M."/>
            <person name="Chapman S.B."/>
            <person name="Gainer-Dewar J."/>
            <person name="Goldberg J."/>
            <person name="Griggs A."/>
            <person name="Gujja S."/>
            <person name="Hansen M."/>
            <person name="Howarth C."/>
            <person name="Imamovic A."/>
            <person name="Ireland A."/>
            <person name="Larimer J."/>
            <person name="McCowan C."/>
            <person name="Murphy C."/>
            <person name="Pearson M."/>
            <person name="Poon T.W."/>
            <person name="Priest M."/>
            <person name="Roberts A."/>
            <person name="Saif S."/>
            <person name="Shea T."/>
            <person name="Sisk P."/>
            <person name="Sykes S."/>
            <person name="Wortman J."/>
            <person name="Nusbaum C."/>
            <person name="Birren B."/>
        </authorList>
    </citation>
    <scope>NUCLEOTIDE SEQUENCE [LARGE SCALE GENOMIC DNA]</scope>
    <source>
        <strain evidence="8">ATCC 38817</strain>
    </source>
</reference>
<dbReference type="Pfam" id="PF01061">
    <property type="entry name" value="ABC2_membrane"/>
    <property type="match status" value="1"/>
</dbReference>
<dbReference type="InterPro" id="IPR050352">
    <property type="entry name" value="ABCG_transporters"/>
</dbReference>
<accession>A0A058ZGW3</accession>
<evidence type="ECO:0000256" key="2">
    <source>
        <dbReference type="ARBA" id="ARBA00022448"/>
    </source>
</evidence>
<keyword evidence="4 6" id="KW-1133">Transmembrane helix</keyword>
<dbReference type="GeneID" id="20525474"/>
<dbReference type="eggNOG" id="KOG0061">
    <property type="taxonomic scope" value="Eukaryota"/>
</dbReference>
<evidence type="ECO:0000256" key="5">
    <source>
        <dbReference type="ARBA" id="ARBA00023136"/>
    </source>
</evidence>
<evidence type="ECO:0000256" key="3">
    <source>
        <dbReference type="ARBA" id="ARBA00022692"/>
    </source>
</evidence>
<feature type="domain" description="ABC-2 type transporter transmembrane" evidence="7">
    <location>
        <begin position="4"/>
        <end position="194"/>
    </location>
</feature>
<sequence length="260" mass="29090">MAWYMRIGQMSLFGLLMDVYLLKFGFDQASVQNRSGFMYQIITMATVLGSMNAMANFPELRDMYLRERKEKLYNAFQFFAAYTMHSLPSSIVASFLFSLLTYFPLGMQQDSGTYASYLGVVLILHLFGECLGVCLLALTRDVTLANSLATMISAMFSLVGSGFIRSLETMPLPLKMLGWATPNKYATEILVAGQIGGLELNCDNPKFPCRYLSGDQFLEMFYPNAVKNFAYNWIGVSGFLVVISAIAVFLVAFDRTRVTS</sequence>
<protein>
    <recommendedName>
        <fullName evidence="7">ABC-2 type transporter transmembrane domain-containing protein</fullName>
    </recommendedName>
</protein>
<evidence type="ECO:0000259" key="7">
    <source>
        <dbReference type="Pfam" id="PF01061"/>
    </source>
</evidence>
<dbReference type="EMBL" id="KB932201">
    <property type="protein sequence ID" value="KCV73206.1"/>
    <property type="molecule type" value="Genomic_DNA"/>
</dbReference>
<dbReference type="Proteomes" id="UP000030693">
    <property type="component" value="Unassembled WGS sequence"/>
</dbReference>
<keyword evidence="9" id="KW-1185">Reference proteome</keyword>
<dbReference type="PANTHER" id="PTHR48041">
    <property type="entry name" value="ABC TRANSPORTER G FAMILY MEMBER 28"/>
    <property type="match status" value="1"/>
</dbReference>
<keyword evidence="5 6" id="KW-0472">Membrane</keyword>
<proteinExistence type="predicted"/>
<dbReference type="GO" id="GO:0140359">
    <property type="term" value="F:ABC-type transporter activity"/>
    <property type="evidence" value="ECO:0007669"/>
    <property type="project" value="InterPro"/>
</dbReference>
<dbReference type="GO" id="GO:0033344">
    <property type="term" value="P:cholesterol efflux"/>
    <property type="evidence" value="ECO:0007669"/>
    <property type="project" value="TreeGrafter"/>
</dbReference>
<evidence type="ECO:0000313" key="8">
    <source>
        <dbReference type="EMBL" id="KCV73206.1"/>
    </source>
</evidence>
<dbReference type="STRING" id="691883.A0A058ZGW3"/>
<dbReference type="GO" id="GO:0043190">
    <property type="term" value="C:ATP-binding cassette (ABC) transporter complex"/>
    <property type="evidence" value="ECO:0007669"/>
    <property type="project" value="TreeGrafter"/>
</dbReference>
<feature type="transmembrane region" description="Helical" evidence="6">
    <location>
        <begin position="145"/>
        <end position="164"/>
    </location>
</feature>
<dbReference type="RefSeq" id="XP_009492907.1">
    <property type="nucleotide sequence ID" value="XM_009494632.1"/>
</dbReference>
<organism evidence="8">
    <name type="scientific">Fonticula alba</name>
    <name type="common">Slime mold</name>
    <dbReference type="NCBI Taxonomy" id="691883"/>
    <lineage>
        <taxon>Eukaryota</taxon>
        <taxon>Rotosphaerida</taxon>
        <taxon>Fonticulaceae</taxon>
        <taxon>Fonticula</taxon>
    </lineage>
</organism>
<dbReference type="AlphaFoldDB" id="A0A058ZGW3"/>
<feature type="transmembrane region" description="Helical" evidence="6">
    <location>
        <begin position="78"/>
        <end position="103"/>
    </location>
</feature>
<feature type="transmembrane region" description="Helical" evidence="6">
    <location>
        <begin position="37"/>
        <end position="57"/>
    </location>
</feature>
<comment type="subcellular location">
    <subcellularLocation>
        <location evidence="1">Membrane</location>
        <topology evidence="1">Multi-pass membrane protein</topology>
    </subcellularLocation>
</comment>
<dbReference type="GO" id="GO:0042632">
    <property type="term" value="P:cholesterol homeostasis"/>
    <property type="evidence" value="ECO:0007669"/>
    <property type="project" value="TreeGrafter"/>
</dbReference>
<gene>
    <name evidence="8" type="ORF">H696_00749</name>
</gene>
<dbReference type="OrthoDB" id="66620at2759"/>
<evidence type="ECO:0000313" key="9">
    <source>
        <dbReference type="Proteomes" id="UP000030693"/>
    </source>
</evidence>
<feature type="transmembrane region" description="Helical" evidence="6">
    <location>
        <begin position="115"/>
        <end position="138"/>
    </location>
</feature>
<evidence type="ECO:0000256" key="1">
    <source>
        <dbReference type="ARBA" id="ARBA00004141"/>
    </source>
</evidence>
<keyword evidence="2" id="KW-0813">Transport</keyword>